<accession>A0ABP8IFF8</accession>
<keyword evidence="2" id="KW-0472">Membrane</keyword>
<keyword evidence="2" id="KW-0812">Transmembrane</keyword>
<comment type="caution">
    <text evidence="3">The sequence shown here is derived from an EMBL/GenBank/DDBJ whole genome shotgun (WGS) entry which is preliminary data.</text>
</comment>
<evidence type="ECO:0000256" key="2">
    <source>
        <dbReference type="RuleBase" id="RU362097"/>
    </source>
</evidence>
<dbReference type="InterPro" id="IPR010131">
    <property type="entry name" value="MdtP/NodT-like"/>
</dbReference>
<dbReference type="Gene3D" id="2.20.200.10">
    <property type="entry name" value="Outer membrane efflux proteins (OEP)"/>
    <property type="match status" value="1"/>
</dbReference>
<feature type="chain" id="PRO_5044970216" evidence="2">
    <location>
        <begin position="19"/>
        <end position="471"/>
    </location>
</feature>
<dbReference type="Pfam" id="PF02321">
    <property type="entry name" value="OEP"/>
    <property type="match status" value="2"/>
</dbReference>
<dbReference type="Gene3D" id="1.20.1600.10">
    <property type="entry name" value="Outer membrane efflux proteins (OEP)"/>
    <property type="match status" value="1"/>
</dbReference>
<organism evidence="3 4">
    <name type="scientific">Variovorax defluvii</name>
    <dbReference type="NCBI Taxonomy" id="913761"/>
    <lineage>
        <taxon>Bacteria</taxon>
        <taxon>Pseudomonadati</taxon>
        <taxon>Pseudomonadota</taxon>
        <taxon>Betaproteobacteria</taxon>
        <taxon>Burkholderiales</taxon>
        <taxon>Comamonadaceae</taxon>
        <taxon>Variovorax</taxon>
    </lineage>
</organism>
<dbReference type="Proteomes" id="UP001500975">
    <property type="component" value="Unassembled WGS sequence"/>
</dbReference>
<name>A0ABP8IFF8_9BURK</name>
<keyword evidence="2" id="KW-0732">Signal</keyword>
<dbReference type="PROSITE" id="PS51257">
    <property type="entry name" value="PROKAR_LIPOPROTEIN"/>
    <property type="match status" value="1"/>
</dbReference>
<evidence type="ECO:0000313" key="4">
    <source>
        <dbReference type="Proteomes" id="UP001500975"/>
    </source>
</evidence>
<sequence>MKALLRTSLAAAAALALAGCSLIPTYERPAAPVPGAYPGAQPAATTRSPASTLAWQDYFTDPRLATLIETALANNRDLRVAVANIEQARAQFQIQRAAQFPALDLSASGSRSAPNPLAAAGLGGSVASSYSVGLGITAWELDFFGRVASLKEQALAQFLATEESRKATQISLISAVASGWLTLIADEELLAITRQTLKTREESQKLTRLRFDNGVSSELDLRLADSLAESARATYAEQQRLRMQDENALALLLGAPVPPEATEGGARGLDGVAAMPELPAGTPSDLLGERPDIRAAEQQLIAANANIGAARAAFFPRITLTSSIGTASSEFSKLFERGTKAWTFAPQLTLPIFDAGRNQAGLDAARAGRDIAVAQYEKAIQTGFREVADALAGRATLSEQRRALRAQTEAESVRLKLSDLRYRNGIASALDLLDAQRSLYGAQQAAVQIHLAQLQNQVTLFKTLGGGWATR</sequence>
<evidence type="ECO:0000256" key="1">
    <source>
        <dbReference type="ARBA" id="ARBA00007613"/>
    </source>
</evidence>
<dbReference type="SUPFAM" id="SSF56954">
    <property type="entry name" value="Outer membrane efflux proteins (OEP)"/>
    <property type="match status" value="1"/>
</dbReference>
<dbReference type="InterPro" id="IPR003423">
    <property type="entry name" value="OMP_efflux"/>
</dbReference>
<evidence type="ECO:0000313" key="3">
    <source>
        <dbReference type="EMBL" id="GAA4357766.1"/>
    </source>
</evidence>
<dbReference type="NCBIfam" id="TIGR01845">
    <property type="entry name" value="outer_NodT"/>
    <property type="match status" value="1"/>
</dbReference>
<dbReference type="PANTHER" id="PTHR30203:SF32">
    <property type="entry name" value="CATION EFFLUX SYSTEM PROTEIN CUSC"/>
    <property type="match status" value="1"/>
</dbReference>
<keyword evidence="2" id="KW-1134">Transmembrane beta strand</keyword>
<dbReference type="RefSeq" id="WP_345541653.1">
    <property type="nucleotide sequence ID" value="NZ_BAABGJ010000081.1"/>
</dbReference>
<keyword evidence="4" id="KW-1185">Reference proteome</keyword>
<comment type="subcellular location">
    <subcellularLocation>
        <location evidence="2">Cell membrane</location>
        <topology evidence="2">Lipid-anchor</topology>
    </subcellularLocation>
</comment>
<keyword evidence="2" id="KW-0449">Lipoprotein</keyword>
<reference evidence="4" key="1">
    <citation type="journal article" date="2019" name="Int. J. Syst. Evol. Microbiol.">
        <title>The Global Catalogue of Microorganisms (GCM) 10K type strain sequencing project: providing services to taxonomists for standard genome sequencing and annotation.</title>
        <authorList>
            <consortium name="The Broad Institute Genomics Platform"/>
            <consortium name="The Broad Institute Genome Sequencing Center for Infectious Disease"/>
            <person name="Wu L."/>
            <person name="Ma J."/>
        </authorList>
    </citation>
    <scope>NUCLEOTIDE SEQUENCE [LARGE SCALE GENOMIC DNA]</scope>
    <source>
        <strain evidence="4">JCM 17804</strain>
    </source>
</reference>
<dbReference type="PANTHER" id="PTHR30203">
    <property type="entry name" value="OUTER MEMBRANE CATION EFFLUX PROTEIN"/>
    <property type="match status" value="1"/>
</dbReference>
<feature type="signal peptide" evidence="2">
    <location>
        <begin position="1"/>
        <end position="18"/>
    </location>
</feature>
<gene>
    <name evidence="3" type="primary">adeC</name>
    <name evidence="3" type="ORF">GCM10023165_52060</name>
</gene>
<proteinExistence type="inferred from homology"/>
<protein>
    <submittedName>
        <fullName evidence="3">AdeC/AdeK/OprM family multidrug efflux complex outer membrane factor</fullName>
    </submittedName>
</protein>
<keyword evidence="2" id="KW-0564">Palmitate</keyword>
<comment type="similarity">
    <text evidence="1 2">Belongs to the outer membrane factor (OMF) (TC 1.B.17) family.</text>
</comment>
<dbReference type="EMBL" id="BAABGJ010000081">
    <property type="protein sequence ID" value="GAA4357766.1"/>
    <property type="molecule type" value="Genomic_DNA"/>
</dbReference>